<keyword evidence="2" id="KW-0479">Metal-binding</keyword>
<proteinExistence type="inferred from homology"/>
<dbReference type="AlphaFoldDB" id="A0A497E529"/>
<evidence type="ECO:0000256" key="2">
    <source>
        <dbReference type="ARBA" id="ARBA00022723"/>
    </source>
</evidence>
<reference evidence="9 10" key="1">
    <citation type="submission" date="2018-06" db="EMBL/GenBank/DDBJ databases">
        <title>Extensive metabolic versatility and redundancy in microbially diverse, dynamic hydrothermal sediments.</title>
        <authorList>
            <person name="Dombrowski N."/>
            <person name="Teske A."/>
            <person name="Baker B.J."/>
        </authorList>
    </citation>
    <scope>NUCLEOTIDE SEQUENCE [LARGE SCALE GENOMIC DNA]</scope>
    <source>
        <strain evidence="9">B47_G16</strain>
    </source>
</reference>
<evidence type="ECO:0000259" key="7">
    <source>
        <dbReference type="PROSITE" id="PS51710"/>
    </source>
</evidence>
<organism evidence="9 10">
    <name type="scientific">Aerophobetes bacterium</name>
    <dbReference type="NCBI Taxonomy" id="2030807"/>
    <lineage>
        <taxon>Bacteria</taxon>
        <taxon>Candidatus Aerophobota</taxon>
    </lineage>
</organism>
<dbReference type="Pfam" id="PF06071">
    <property type="entry name" value="YchF-GTPase_C"/>
    <property type="match status" value="1"/>
</dbReference>
<dbReference type="Proteomes" id="UP000279422">
    <property type="component" value="Unassembled WGS sequence"/>
</dbReference>
<dbReference type="InterPro" id="IPR012675">
    <property type="entry name" value="Beta-grasp_dom_sf"/>
</dbReference>
<dbReference type="NCBIfam" id="TIGR00092">
    <property type="entry name" value="redox-regulated ATPase YchF"/>
    <property type="match status" value="1"/>
</dbReference>
<evidence type="ECO:0000256" key="4">
    <source>
        <dbReference type="ARBA" id="ARBA00022840"/>
    </source>
</evidence>
<comment type="similarity">
    <text evidence="6">Belongs to the TRAFAC class OBG-HflX-like GTPase superfamily. OBG GTPase family. YchF/OLA1 subfamily.</text>
</comment>
<dbReference type="PANTHER" id="PTHR23305">
    <property type="entry name" value="OBG GTPASE FAMILY"/>
    <property type="match status" value="1"/>
</dbReference>
<dbReference type="PANTHER" id="PTHR23305:SF18">
    <property type="entry name" value="OBG-TYPE G DOMAIN-CONTAINING PROTEIN"/>
    <property type="match status" value="1"/>
</dbReference>
<dbReference type="FunFam" id="3.10.20.30:FF:000001">
    <property type="entry name" value="Ribosome-binding ATPase YchF"/>
    <property type="match status" value="1"/>
</dbReference>
<dbReference type="PROSITE" id="PS51710">
    <property type="entry name" value="G_OBG"/>
    <property type="match status" value="1"/>
</dbReference>
<comment type="cofactor">
    <cofactor evidence="1">
        <name>Mg(2+)</name>
        <dbReference type="ChEBI" id="CHEBI:18420"/>
    </cofactor>
</comment>
<feature type="domain" description="TGS" evidence="8">
    <location>
        <begin position="279"/>
        <end position="363"/>
    </location>
</feature>
<evidence type="ECO:0000256" key="6">
    <source>
        <dbReference type="HAMAP-Rule" id="MF_00944"/>
    </source>
</evidence>
<dbReference type="InterPro" id="IPR012676">
    <property type="entry name" value="TGS-like"/>
</dbReference>
<dbReference type="GO" id="GO:0046872">
    <property type="term" value="F:metal ion binding"/>
    <property type="evidence" value="ECO:0007669"/>
    <property type="project" value="UniProtKB-KW"/>
</dbReference>
<dbReference type="InterPro" id="IPR023192">
    <property type="entry name" value="TGS-like_dom_sf"/>
</dbReference>
<feature type="binding site" evidence="6">
    <location>
        <begin position="13"/>
        <end position="18"/>
    </location>
    <ligand>
        <name>ATP</name>
        <dbReference type="ChEBI" id="CHEBI:30616"/>
    </ligand>
</feature>
<evidence type="ECO:0000256" key="3">
    <source>
        <dbReference type="ARBA" id="ARBA00022741"/>
    </source>
</evidence>
<name>A0A497E529_UNCAE</name>
<dbReference type="GO" id="GO:0005737">
    <property type="term" value="C:cytoplasm"/>
    <property type="evidence" value="ECO:0007669"/>
    <property type="project" value="TreeGrafter"/>
</dbReference>
<keyword evidence="4 6" id="KW-0067">ATP-binding</keyword>
<evidence type="ECO:0000256" key="5">
    <source>
        <dbReference type="ARBA" id="ARBA00022842"/>
    </source>
</evidence>
<dbReference type="InterPro" id="IPR031167">
    <property type="entry name" value="G_OBG"/>
</dbReference>
<dbReference type="InterPro" id="IPR004095">
    <property type="entry name" value="TGS"/>
</dbReference>
<comment type="function">
    <text evidence="6">ATPase that binds to both the 70S ribosome and the 50S ribosomal subunit in a nucleotide-independent manner.</text>
</comment>
<evidence type="ECO:0000313" key="9">
    <source>
        <dbReference type="EMBL" id="RLE10209.1"/>
    </source>
</evidence>
<dbReference type="GO" id="GO:0005524">
    <property type="term" value="F:ATP binding"/>
    <property type="evidence" value="ECO:0007669"/>
    <property type="project" value="UniProtKB-UniRule"/>
</dbReference>
<dbReference type="InterPro" id="IPR041706">
    <property type="entry name" value="YchF_N"/>
</dbReference>
<dbReference type="SUPFAM" id="SSF81271">
    <property type="entry name" value="TGS-like"/>
    <property type="match status" value="1"/>
</dbReference>
<keyword evidence="5" id="KW-0460">Magnesium</keyword>
<evidence type="ECO:0000259" key="8">
    <source>
        <dbReference type="PROSITE" id="PS51880"/>
    </source>
</evidence>
<accession>A0A497E529</accession>
<dbReference type="FunFam" id="1.10.150.300:FF:000001">
    <property type="entry name" value="Ribosome-binding ATPase YchF"/>
    <property type="match status" value="1"/>
</dbReference>
<dbReference type="GO" id="GO:0016887">
    <property type="term" value="F:ATP hydrolysis activity"/>
    <property type="evidence" value="ECO:0007669"/>
    <property type="project" value="UniProtKB-UniRule"/>
</dbReference>
<dbReference type="EMBL" id="QMPZ01000014">
    <property type="protein sequence ID" value="RLE10209.1"/>
    <property type="molecule type" value="Genomic_DNA"/>
</dbReference>
<evidence type="ECO:0000313" key="10">
    <source>
        <dbReference type="Proteomes" id="UP000279422"/>
    </source>
</evidence>
<evidence type="ECO:0000256" key="1">
    <source>
        <dbReference type="ARBA" id="ARBA00001946"/>
    </source>
</evidence>
<keyword evidence="3 6" id="KW-0547">Nucleotide-binding</keyword>
<sequence>MAHLSVGIIGLPNVGKSTLFNAVTRAGARVASFPFCTVSPNVGIAPVSDPRLEELSQLINPQKTSPATIEFVDVAGLVRGAHQGEGLGNEFLSRIRGVDAIVEVIRCFKGRQVAHPEGNVDPIRDVEIIEVELLLSDLKMVERRLTKMNKLVKFISREEEEKLALLEKAKDVLEKGDFPHEAFSKEEREKLSKEGFLTFKPLLYVANVEEENIKSPSPLLCSLKDYALKRKIRLIEICAQWEMELAELSQEEAREFLEDLRMEEKGTDKLIREAYRLLDLITFFTITGGKEVRAWPVKEGTTAVKAAGKVHSDMERGFICAEVVPARSLLKAGSLRQAREEGMVRVEGRNYIVRDGDVIHFKFNV</sequence>
<dbReference type="PRINTS" id="PR00326">
    <property type="entry name" value="GTP1OBG"/>
</dbReference>
<dbReference type="PROSITE" id="PS51880">
    <property type="entry name" value="TGS"/>
    <property type="match status" value="1"/>
</dbReference>
<dbReference type="HAMAP" id="MF_00944">
    <property type="entry name" value="YchF_OLA1_ATPase"/>
    <property type="match status" value="1"/>
</dbReference>
<dbReference type="PIRSF" id="PIRSF006641">
    <property type="entry name" value="CHP00092"/>
    <property type="match status" value="1"/>
</dbReference>
<dbReference type="Gene3D" id="3.40.50.300">
    <property type="entry name" value="P-loop containing nucleotide triphosphate hydrolases"/>
    <property type="match status" value="1"/>
</dbReference>
<gene>
    <name evidence="6" type="primary">ychF</name>
    <name evidence="9" type="ORF">DRJ00_02100</name>
</gene>
<dbReference type="InterPro" id="IPR027417">
    <property type="entry name" value="P-loop_NTPase"/>
</dbReference>
<dbReference type="InterPro" id="IPR006073">
    <property type="entry name" value="GTP-bd"/>
</dbReference>
<protein>
    <recommendedName>
        <fullName evidence="6">Ribosome-binding ATPase YchF</fullName>
    </recommendedName>
</protein>
<dbReference type="InterPro" id="IPR004396">
    <property type="entry name" value="ATPase_YchF/OLA1"/>
</dbReference>
<comment type="caution">
    <text evidence="9">The sequence shown here is derived from an EMBL/GenBank/DDBJ whole genome shotgun (WGS) entry which is preliminary data.</text>
</comment>
<dbReference type="Pfam" id="PF01926">
    <property type="entry name" value="MMR_HSR1"/>
    <property type="match status" value="1"/>
</dbReference>
<dbReference type="GO" id="GO:0005525">
    <property type="term" value="F:GTP binding"/>
    <property type="evidence" value="ECO:0007669"/>
    <property type="project" value="InterPro"/>
</dbReference>
<dbReference type="Gene3D" id="1.10.150.300">
    <property type="entry name" value="TGS-like domain"/>
    <property type="match status" value="1"/>
</dbReference>
<dbReference type="SUPFAM" id="SSF52540">
    <property type="entry name" value="P-loop containing nucleoside triphosphate hydrolases"/>
    <property type="match status" value="1"/>
</dbReference>
<dbReference type="CDD" id="cd01900">
    <property type="entry name" value="YchF"/>
    <property type="match status" value="1"/>
</dbReference>
<feature type="domain" description="OBG-type G" evidence="7">
    <location>
        <begin position="4"/>
        <end position="257"/>
    </location>
</feature>
<dbReference type="GO" id="GO:0043023">
    <property type="term" value="F:ribosomal large subunit binding"/>
    <property type="evidence" value="ECO:0007669"/>
    <property type="project" value="UniProtKB-UniRule"/>
</dbReference>
<dbReference type="InterPro" id="IPR013029">
    <property type="entry name" value="YchF_C"/>
</dbReference>
<dbReference type="Gene3D" id="3.10.20.30">
    <property type="match status" value="1"/>
</dbReference>